<gene>
    <name evidence="6" type="ORF">SAMN05661096_03517</name>
</gene>
<dbReference type="InterPro" id="IPR023827">
    <property type="entry name" value="Peptidase_S8_Asp-AS"/>
</dbReference>
<dbReference type="PROSITE" id="PS51892">
    <property type="entry name" value="SUBTILASE"/>
    <property type="match status" value="1"/>
</dbReference>
<feature type="domain" description="Peptidase S8/S53" evidence="5">
    <location>
        <begin position="229"/>
        <end position="503"/>
    </location>
</feature>
<dbReference type="InterPro" id="IPR000209">
    <property type="entry name" value="Peptidase_S8/S53_dom"/>
</dbReference>
<evidence type="ECO:0000313" key="7">
    <source>
        <dbReference type="Proteomes" id="UP000193804"/>
    </source>
</evidence>
<organism evidence="6 7">
    <name type="scientific">Marivirga sericea</name>
    <dbReference type="NCBI Taxonomy" id="1028"/>
    <lineage>
        <taxon>Bacteria</taxon>
        <taxon>Pseudomonadati</taxon>
        <taxon>Bacteroidota</taxon>
        <taxon>Cytophagia</taxon>
        <taxon>Cytophagales</taxon>
        <taxon>Marivirgaceae</taxon>
        <taxon>Marivirga</taxon>
    </lineage>
</organism>
<dbReference type="GO" id="GO:0004252">
    <property type="term" value="F:serine-type endopeptidase activity"/>
    <property type="evidence" value="ECO:0007669"/>
    <property type="project" value="UniProtKB-UniRule"/>
</dbReference>
<sequence length="512" mass="56226">MRKILTVFLASALLWSCTQDDEDMSLIDEKVQPEQEIEIVPKEEIDAIIKNALEEKNEFNWSELNDVQLWSALVHSDSILTVGYLAAGETNINERMTSINVQAPNWVNSRTDIIEETRSVIERKRQMTITDEDLPNFSHEVLPFVEMKVSDLEVISRLRTLDNVRYVEPLSYQVDFQKYGEGERYSDSGCSNDPNYNLAGLYTEIAPGAKMSWNYPQMGIDQAWNYSTGAGITIGMIDTGLSPNQDKLGSQFNSGFSQNRTVERVGTYQTGSWWWKKYDGPDDKCGHGTSMAGAAVAPRSNDGSAVGVAYNANLVGIRGTSDVIVNGGNEKDGVTEALVYLGNRNDVKIISMSIGDVFNNSKVADGIRYAYGRGKLIFAAAGTSTSWTNWFGVIFPANMNETVAVTGVKEGQYERCNTCHSGSKVDFTVIMEKAGSDAHPLSVAMSGNQPSTVGGSSVATATTAGIAALVWSKNPSWNRDQVLQKLRESSDFYPNRNSQFGYGNLNALTAVQ</sequence>
<evidence type="ECO:0000256" key="4">
    <source>
        <dbReference type="PROSITE-ProRule" id="PRU01240"/>
    </source>
</evidence>
<reference evidence="7" key="1">
    <citation type="submission" date="2017-04" db="EMBL/GenBank/DDBJ databases">
        <authorList>
            <person name="Varghese N."/>
            <person name="Submissions S."/>
        </authorList>
    </citation>
    <scope>NUCLEOTIDE SEQUENCE [LARGE SCALE GENOMIC DNA]</scope>
    <source>
        <strain evidence="7">DSM 4125</strain>
    </source>
</reference>
<keyword evidence="2 4" id="KW-0378">Hydrolase</keyword>
<feature type="active site" description="Charge relay system" evidence="4">
    <location>
        <position position="238"/>
    </location>
</feature>
<dbReference type="PRINTS" id="PR00723">
    <property type="entry name" value="SUBTILISIN"/>
</dbReference>
<dbReference type="STRING" id="1028.SAMN05661096_03517"/>
<dbReference type="PANTHER" id="PTHR42884:SF14">
    <property type="entry name" value="NEUROENDOCRINE CONVERTASE 1"/>
    <property type="match status" value="1"/>
</dbReference>
<evidence type="ECO:0000256" key="3">
    <source>
        <dbReference type="ARBA" id="ARBA00022825"/>
    </source>
</evidence>
<dbReference type="Gene3D" id="3.40.50.200">
    <property type="entry name" value="Peptidase S8/S53 domain"/>
    <property type="match status" value="1"/>
</dbReference>
<dbReference type="InterPro" id="IPR036852">
    <property type="entry name" value="Peptidase_S8/S53_dom_sf"/>
</dbReference>
<dbReference type="CDD" id="cd00306">
    <property type="entry name" value="Peptidases_S8_S53"/>
    <property type="match status" value="1"/>
</dbReference>
<proteinExistence type="inferred from homology"/>
<dbReference type="GO" id="GO:0016485">
    <property type="term" value="P:protein processing"/>
    <property type="evidence" value="ECO:0007669"/>
    <property type="project" value="TreeGrafter"/>
</dbReference>
<evidence type="ECO:0000259" key="5">
    <source>
        <dbReference type="Pfam" id="PF00082"/>
    </source>
</evidence>
<dbReference type="PROSITE" id="PS00136">
    <property type="entry name" value="SUBTILASE_ASP"/>
    <property type="match status" value="1"/>
</dbReference>
<dbReference type="InterPro" id="IPR015500">
    <property type="entry name" value="Peptidase_S8_subtilisin-rel"/>
</dbReference>
<protein>
    <submittedName>
        <fullName evidence="6">Subtilase family protein</fullName>
    </submittedName>
</protein>
<feature type="active site" description="Charge relay system" evidence="4">
    <location>
        <position position="287"/>
    </location>
</feature>
<dbReference type="RefSeq" id="WP_085518743.1">
    <property type="nucleotide sequence ID" value="NZ_FXAW01000008.1"/>
</dbReference>
<dbReference type="OrthoDB" id="9798386at2"/>
<evidence type="ECO:0000256" key="2">
    <source>
        <dbReference type="ARBA" id="ARBA00022801"/>
    </source>
</evidence>
<dbReference type="GO" id="GO:0016020">
    <property type="term" value="C:membrane"/>
    <property type="evidence" value="ECO:0007669"/>
    <property type="project" value="TreeGrafter"/>
</dbReference>
<dbReference type="PANTHER" id="PTHR42884">
    <property type="entry name" value="PROPROTEIN CONVERTASE SUBTILISIN/KEXIN-RELATED"/>
    <property type="match status" value="1"/>
</dbReference>
<dbReference type="SUPFAM" id="SSF52743">
    <property type="entry name" value="Subtilisin-like"/>
    <property type="match status" value="1"/>
</dbReference>
<feature type="active site" description="Charge relay system" evidence="4">
    <location>
        <position position="457"/>
    </location>
</feature>
<keyword evidence="1 4" id="KW-0645">Protease</keyword>
<accession>A0A1X7L4J0</accession>
<dbReference type="Proteomes" id="UP000193804">
    <property type="component" value="Unassembled WGS sequence"/>
</dbReference>
<evidence type="ECO:0000313" key="6">
    <source>
        <dbReference type="EMBL" id="SMG48771.1"/>
    </source>
</evidence>
<name>A0A1X7L4J0_9BACT</name>
<keyword evidence="3 4" id="KW-0720">Serine protease</keyword>
<keyword evidence="7" id="KW-1185">Reference proteome</keyword>
<dbReference type="Pfam" id="PF00082">
    <property type="entry name" value="Peptidase_S8"/>
    <property type="match status" value="1"/>
</dbReference>
<dbReference type="EMBL" id="FXAW01000008">
    <property type="protein sequence ID" value="SMG48771.1"/>
    <property type="molecule type" value="Genomic_DNA"/>
</dbReference>
<dbReference type="AlphaFoldDB" id="A0A1X7L4J0"/>
<comment type="similarity">
    <text evidence="4">Belongs to the peptidase S8 family.</text>
</comment>
<evidence type="ECO:0000256" key="1">
    <source>
        <dbReference type="ARBA" id="ARBA00022670"/>
    </source>
</evidence>